<evidence type="ECO:0000313" key="1">
    <source>
        <dbReference type="EMBL" id="BAF15073.1"/>
    </source>
</evidence>
<proteinExistence type="predicted"/>
<dbReference type="KEGG" id="dosa:Os04g0489900"/>
<evidence type="ECO:0000313" key="2">
    <source>
        <dbReference type="Proteomes" id="UP000000763"/>
    </source>
</evidence>
<dbReference type="EMBL" id="AP008210">
    <property type="protein sequence ID" value="BAF15073.1"/>
    <property type="molecule type" value="Genomic_DNA"/>
</dbReference>
<gene>
    <name evidence="1" type="ordered locus">Os04g0489900</name>
</gene>
<accession>Q0JC64</accession>
<reference evidence="1 2" key="1">
    <citation type="journal article" date="2005" name="Nature">
        <title>The map-based sequence of the rice genome.</title>
        <authorList>
            <consortium name="International rice genome sequencing project (IRGSP)"/>
            <person name="Matsumoto T."/>
            <person name="Wu J."/>
            <person name="Kanamori H."/>
            <person name="Katayose Y."/>
            <person name="Fujisawa M."/>
            <person name="Namiki N."/>
            <person name="Mizuno H."/>
            <person name="Yamamoto K."/>
            <person name="Antonio B.A."/>
            <person name="Baba T."/>
            <person name="Sakata K."/>
            <person name="Nagamura Y."/>
            <person name="Aoki H."/>
            <person name="Arikawa K."/>
            <person name="Arita K."/>
            <person name="Bito T."/>
            <person name="Chiden Y."/>
            <person name="Fujitsuka N."/>
            <person name="Fukunaka R."/>
            <person name="Hamada M."/>
            <person name="Harada C."/>
            <person name="Hayashi A."/>
            <person name="Hijishita S."/>
            <person name="Honda M."/>
            <person name="Hosokawa S."/>
            <person name="Ichikawa Y."/>
            <person name="Idonuma A."/>
            <person name="Iijima M."/>
            <person name="Ikeda M."/>
            <person name="Ikeno M."/>
            <person name="Ito K."/>
            <person name="Ito S."/>
            <person name="Ito T."/>
            <person name="Ito Y."/>
            <person name="Ito Y."/>
            <person name="Iwabuchi A."/>
            <person name="Kamiya K."/>
            <person name="Karasawa W."/>
            <person name="Kurita K."/>
            <person name="Katagiri S."/>
            <person name="Kikuta A."/>
            <person name="Kobayashi H."/>
            <person name="Kobayashi N."/>
            <person name="Machita K."/>
            <person name="Maehara T."/>
            <person name="Masukawa M."/>
            <person name="Mizubayashi T."/>
            <person name="Mukai Y."/>
            <person name="Nagasaki H."/>
            <person name="Nagata Y."/>
            <person name="Naito S."/>
            <person name="Nakashima M."/>
            <person name="Nakama Y."/>
            <person name="Nakamichi Y."/>
            <person name="Nakamura M."/>
            <person name="Meguro A."/>
            <person name="Negishi M."/>
            <person name="Ohta I."/>
            <person name="Ohta T."/>
            <person name="Okamoto M."/>
            <person name="Ono N."/>
            <person name="Saji S."/>
            <person name="Sakaguchi M."/>
            <person name="Sakai K."/>
            <person name="Shibata M."/>
            <person name="Shimokawa T."/>
            <person name="Song J."/>
            <person name="Takazaki Y."/>
            <person name="Terasawa K."/>
            <person name="Tsugane M."/>
            <person name="Tsuji K."/>
            <person name="Ueda S."/>
            <person name="Waki K."/>
            <person name="Yamagata H."/>
            <person name="Yamamoto M."/>
            <person name="Yamamoto S."/>
            <person name="Yamane H."/>
            <person name="Yoshiki S."/>
            <person name="Yoshihara R."/>
            <person name="Yukawa K."/>
            <person name="Zhong H."/>
            <person name="Yano M."/>
            <person name="Yuan Q."/>
            <person name="Ouyang S."/>
            <person name="Liu J."/>
            <person name="Jones K.M."/>
            <person name="Gansberger K."/>
            <person name="Moffat K."/>
            <person name="Hill J."/>
            <person name="Bera J."/>
            <person name="Fadrosh D."/>
            <person name="Jin S."/>
            <person name="Johri S."/>
            <person name="Kim M."/>
            <person name="Overton L."/>
            <person name="Reardon M."/>
            <person name="Tsitrin T."/>
            <person name="Vuong H."/>
            <person name="Weaver B."/>
            <person name="Ciecko A."/>
            <person name="Tallon L."/>
            <person name="Jackson J."/>
            <person name="Pai G."/>
            <person name="Aken S.V."/>
            <person name="Utterback T."/>
            <person name="Reidmuller S."/>
            <person name="Feldblyum T."/>
            <person name="Hsiao J."/>
            <person name="Zismann V."/>
            <person name="Iobst S."/>
            <person name="de Vazeille A.R."/>
            <person name="Buell C.R."/>
            <person name="Ying K."/>
            <person name="Li Y."/>
            <person name="Lu T."/>
            <person name="Huang Y."/>
            <person name="Zhao Q."/>
            <person name="Feng Q."/>
            <person name="Zhang L."/>
            <person name="Zhu J."/>
            <person name="Weng Q."/>
            <person name="Mu J."/>
            <person name="Lu Y."/>
            <person name="Fan D."/>
            <person name="Liu Y."/>
            <person name="Guan J."/>
            <person name="Zhang Y."/>
            <person name="Yu S."/>
            <person name="Liu X."/>
            <person name="Zhang Y."/>
            <person name="Hong G."/>
            <person name="Han B."/>
            <person name="Choisne N."/>
            <person name="Demange N."/>
            <person name="Orjeda G."/>
            <person name="Samain S."/>
            <person name="Cattolico L."/>
            <person name="Pelletier E."/>
            <person name="Couloux A."/>
            <person name="Segurens B."/>
            <person name="Wincker P."/>
            <person name="D'Hont A."/>
            <person name="Scarpelli C."/>
            <person name="Weissenbach J."/>
            <person name="Salanoubat M."/>
            <person name="Quetier F."/>
            <person name="Yu Y."/>
            <person name="Kim H.R."/>
            <person name="Rambo T."/>
            <person name="Currie J."/>
            <person name="Collura K."/>
            <person name="Luo M."/>
            <person name="Yang T."/>
            <person name="Ammiraju J.S.S."/>
            <person name="Engler F."/>
            <person name="Soderlund C."/>
            <person name="Wing R.A."/>
            <person name="Palmer L.E."/>
            <person name="de la Bastide M."/>
            <person name="Spiegel L."/>
            <person name="Nascimento L."/>
            <person name="Zutavern T."/>
            <person name="O'Shaughnessy A."/>
            <person name="Dike S."/>
            <person name="Dedhia N."/>
            <person name="Preston R."/>
            <person name="Balija V."/>
            <person name="McCombie W.R."/>
            <person name="Chow T."/>
            <person name="Chen H."/>
            <person name="Chung M."/>
            <person name="Chen C."/>
            <person name="Shaw J."/>
            <person name="Wu H."/>
            <person name="Hsiao K."/>
            <person name="Chao Y."/>
            <person name="Chu M."/>
            <person name="Cheng C."/>
            <person name="Hour A."/>
            <person name="Lee P."/>
            <person name="Lin S."/>
            <person name="Lin Y."/>
            <person name="Liou J."/>
            <person name="Liu S."/>
            <person name="Hsing Y."/>
            <person name="Raghuvanshi S."/>
            <person name="Mohanty A."/>
            <person name="Bharti A.K."/>
            <person name="Gaur A."/>
            <person name="Gupta V."/>
            <person name="Kumar D."/>
            <person name="Ravi V."/>
            <person name="Vij S."/>
            <person name="Kapur A."/>
            <person name="Khurana P."/>
            <person name="Khurana P."/>
            <person name="Khurana J.P."/>
            <person name="Tyagi A.K."/>
            <person name="Gaikwad K."/>
            <person name="Singh A."/>
            <person name="Dalal V."/>
            <person name="Srivastava S."/>
            <person name="Dixit A."/>
            <person name="Pal A.K."/>
            <person name="Ghazi I.A."/>
            <person name="Yadav M."/>
            <person name="Pandit A."/>
            <person name="Bhargava A."/>
            <person name="Sureshbabu K."/>
            <person name="Batra K."/>
            <person name="Sharma T.R."/>
            <person name="Mohapatra T."/>
            <person name="Singh N.K."/>
            <person name="Messing J."/>
            <person name="Nelson A.B."/>
            <person name="Fuks G."/>
            <person name="Kavchok S."/>
            <person name="Keizer G."/>
            <person name="Linton E."/>
            <person name="Llaca V."/>
            <person name="Song R."/>
            <person name="Tanyolac B."/>
            <person name="Young S."/>
            <person name="Ho-Il K."/>
            <person name="Hahn J.H."/>
            <person name="Sangsakoo G."/>
            <person name="Vanavichit A."/>
            <person name="de Mattos Luiz.A.T."/>
            <person name="Zimmer P.D."/>
            <person name="Malone G."/>
            <person name="Dellagostin O."/>
            <person name="de Oliveira A.C."/>
            <person name="Bevan M."/>
            <person name="Bancroft I."/>
            <person name="Minx P."/>
            <person name="Cordum H."/>
            <person name="Wilson R."/>
            <person name="Cheng Z."/>
            <person name="Jin W."/>
            <person name="Jiang J."/>
            <person name="Leong S.A."/>
            <person name="Iwama H."/>
            <person name="Gojobori T."/>
            <person name="Itoh T."/>
            <person name="Niimura Y."/>
            <person name="Fujii Y."/>
            <person name="Habara T."/>
            <person name="Sakai H."/>
            <person name="Sato Y."/>
            <person name="Wilson G."/>
            <person name="Kumar K."/>
            <person name="McCouch S."/>
            <person name="Juretic N."/>
            <person name="Hoen D."/>
            <person name="Wright S."/>
            <person name="Bruskiewich R."/>
            <person name="Bureau T."/>
            <person name="Miyao A."/>
            <person name="Hirochika H."/>
            <person name="Nishikawa T."/>
            <person name="Kadowaki K."/>
            <person name="Sugiura M."/>
            <person name="Burr B."/>
            <person name="Sasaki T."/>
        </authorList>
    </citation>
    <scope>NUCLEOTIDE SEQUENCE [LARGE SCALE GENOMIC DNA]</scope>
    <source>
        <strain evidence="2">cv. Nipponbare</strain>
    </source>
</reference>
<dbReference type="AlphaFoldDB" id="Q0JC64"/>
<organism evidence="1 2">
    <name type="scientific">Oryza sativa subsp. japonica</name>
    <name type="common">Rice</name>
    <dbReference type="NCBI Taxonomy" id="39947"/>
    <lineage>
        <taxon>Eukaryota</taxon>
        <taxon>Viridiplantae</taxon>
        <taxon>Streptophyta</taxon>
        <taxon>Embryophyta</taxon>
        <taxon>Tracheophyta</taxon>
        <taxon>Spermatophyta</taxon>
        <taxon>Magnoliopsida</taxon>
        <taxon>Liliopsida</taxon>
        <taxon>Poales</taxon>
        <taxon>Poaceae</taxon>
        <taxon>BOP clade</taxon>
        <taxon>Oryzoideae</taxon>
        <taxon>Oryzeae</taxon>
        <taxon>Oryzinae</taxon>
        <taxon>Oryza</taxon>
        <taxon>Oryza sativa</taxon>
    </lineage>
</organism>
<feature type="non-terminal residue" evidence="1">
    <location>
        <position position="1"/>
    </location>
</feature>
<name>Q0JC64_ORYSJ</name>
<reference evidence="2" key="2">
    <citation type="journal article" date="2008" name="Nucleic Acids Res.">
        <title>The rice annotation project database (RAP-DB): 2008 update.</title>
        <authorList>
            <consortium name="The rice annotation project (RAP)"/>
        </authorList>
    </citation>
    <scope>GENOME REANNOTATION</scope>
    <source>
        <strain evidence="2">cv. Nipponbare</strain>
    </source>
</reference>
<sequence>LHAGGLGLLQPFFGLSSIPACLWLREEMDVDKLGC</sequence>
<dbReference type="Proteomes" id="UP000000763">
    <property type="component" value="Chromosome 4"/>
</dbReference>
<protein>
    <submittedName>
        <fullName evidence="1">Os04g0489900 protein</fullName>
    </submittedName>
</protein>